<evidence type="ECO:0000256" key="2">
    <source>
        <dbReference type="ARBA" id="ARBA00006824"/>
    </source>
</evidence>
<dbReference type="AlphaFoldDB" id="A0A3N4IM59"/>
<dbReference type="STRING" id="1160509.A0A3N4IM59"/>
<organism evidence="7 8">
    <name type="scientific">Ascobolus immersus RN42</name>
    <dbReference type="NCBI Taxonomy" id="1160509"/>
    <lineage>
        <taxon>Eukaryota</taxon>
        <taxon>Fungi</taxon>
        <taxon>Dikarya</taxon>
        <taxon>Ascomycota</taxon>
        <taxon>Pezizomycotina</taxon>
        <taxon>Pezizomycetes</taxon>
        <taxon>Pezizales</taxon>
        <taxon>Ascobolaceae</taxon>
        <taxon>Ascobolus</taxon>
    </lineage>
</organism>
<evidence type="ECO:0000256" key="5">
    <source>
        <dbReference type="ARBA" id="ARBA00023136"/>
    </source>
</evidence>
<feature type="transmembrane region" description="Helical" evidence="6">
    <location>
        <begin position="174"/>
        <end position="192"/>
    </location>
</feature>
<comment type="similarity">
    <text evidence="2 6">Belongs to the peroxisomal membrane protein PXMP2/4 family.</text>
</comment>
<dbReference type="OrthoDB" id="860at2759"/>
<name>A0A3N4IM59_ASCIM</name>
<keyword evidence="5 6" id="KW-0472">Membrane</keyword>
<comment type="subcellular location">
    <subcellularLocation>
        <location evidence="1">Membrane</location>
        <topology evidence="1">Multi-pass membrane protein</topology>
    </subcellularLocation>
</comment>
<evidence type="ECO:0000256" key="4">
    <source>
        <dbReference type="ARBA" id="ARBA00022989"/>
    </source>
</evidence>
<feature type="transmembrane region" description="Helical" evidence="6">
    <location>
        <begin position="97"/>
        <end position="119"/>
    </location>
</feature>
<evidence type="ECO:0000256" key="6">
    <source>
        <dbReference type="RuleBase" id="RU363053"/>
    </source>
</evidence>
<evidence type="ECO:0000256" key="3">
    <source>
        <dbReference type="ARBA" id="ARBA00022692"/>
    </source>
</evidence>
<feature type="transmembrane region" description="Helical" evidence="6">
    <location>
        <begin position="131"/>
        <end position="154"/>
    </location>
</feature>
<keyword evidence="4 6" id="KW-1133">Transmembrane helix</keyword>
<dbReference type="Pfam" id="PF04117">
    <property type="entry name" value="Mpv17_PMP22"/>
    <property type="match status" value="1"/>
</dbReference>
<evidence type="ECO:0000313" key="8">
    <source>
        <dbReference type="Proteomes" id="UP000275078"/>
    </source>
</evidence>
<dbReference type="Proteomes" id="UP000275078">
    <property type="component" value="Unassembled WGS sequence"/>
</dbReference>
<dbReference type="EMBL" id="ML119652">
    <property type="protein sequence ID" value="RPA85798.1"/>
    <property type="molecule type" value="Genomic_DNA"/>
</dbReference>
<keyword evidence="3 6" id="KW-0812">Transmembrane</keyword>
<dbReference type="InterPro" id="IPR007248">
    <property type="entry name" value="Mpv17_PMP22"/>
</dbReference>
<accession>A0A3N4IM59</accession>
<dbReference type="GO" id="GO:0005778">
    <property type="term" value="C:peroxisomal membrane"/>
    <property type="evidence" value="ECO:0007669"/>
    <property type="project" value="TreeGrafter"/>
</dbReference>
<evidence type="ECO:0000313" key="7">
    <source>
        <dbReference type="EMBL" id="RPA85798.1"/>
    </source>
</evidence>
<proteinExistence type="inferred from homology"/>
<evidence type="ECO:0000256" key="1">
    <source>
        <dbReference type="ARBA" id="ARBA00004141"/>
    </source>
</evidence>
<reference evidence="7 8" key="1">
    <citation type="journal article" date="2018" name="Nat. Ecol. Evol.">
        <title>Pezizomycetes genomes reveal the molecular basis of ectomycorrhizal truffle lifestyle.</title>
        <authorList>
            <person name="Murat C."/>
            <person name="Payen T."/>
            <person name="Noel B."/>
            <person name="Kuo A."/>
            <person name="Morin E."/>
            <person name="Chen J."/>
            <person name="Kohler A."/>
            <person name="Krizsan K."/>
            <person name="Balestrini R."/>
            <person name="Da Silva C."/>
            <person name="Montanini B."/>
            <person name="Hainaut M."/>
            <person name="Levati E."/>
            <person name="Barry K.W."/>
            <person name="Belfiori B."/>
            <person name="Cichocki N."/>
            <person name="Clum A."/>
            <person name="Dockter R.B."/>
            <person name="Fauchery L."/>
            <person name="Guy J."/>
            <person name="Iotti M."/>
            <person name="Le Tacon F."/>
            <person name="Lindquist E.A."/>
            <person name="Lipzen A."/>
            <person name="Malagnac F."/>
            <person name="Mello A."/>
            <person name="Molinier V."/>
            <person name="Miyauchi S."/>
            <person name="Poulain J."/>
            <person name="Riccioni C."/>
            <person name="Rubini A."/>
            <person name="Sitrit Y."/>
            <person name="Splivallo R."/>
            <person name="Traeger S."/>
            <person name="Wang M."/>
            <person name="Zifcakova L."/>
            <person name="Wipf D."/>
            <person name="Zambonelli A."/>
            <person name="Paolocci F."/>
            <person name="Nowrousian M."/>
            <person name="Ottonello S."/>
            <person name="Baldrian P."/>
            <person name="Spatafora J.W."/>
            <person name="Henrissat B."/>
            <person name="Nagy L.G."/>
            <person name="Aury J.M."/>
            <person name="Wincker P."/>
            <person name="Grigoriev I.V."/>
            <person name="Bonfante P."/>
            <person name="Martin F.M."/>
        </authorList>
    </citation>
    <scope>NUCLEOTIDE SEQUENCE [LARGE SCALE GENOMIC DNA]</scope>
    <source>
        <strain evidence="7 8">RN42</strain>
    </source>
</reference>
<sequence>MAPAAASMPAGGDLVEMTKSTVKTTVTQNLDSKTKGKGGPRVNYAQIYLKALQDNPLRTKMLTSGSLMALQELLASVIAKDRPKHGTYLTPRVPKMAAYGAFISAPLGHLLISLLQRIFDGHTSTKSKILQILVSNLLVSPLQNVVMLASLAYVNGARTFHQVKHDVKKGFLPVMKVSWITSPVALIIAQKFLPKEAWVPFFNVVGFVIGTYINSEQKKRKLAAVKRRKV</sequence>
<feature type="transmembrane region" description="Helical" evidence="6">
    <location>
        <begin position="198"/>
        <end position="215"/>
    </location>
</feature>
<protein>
    <recommendedName>
        <fullName evidence="9">Integral membrane protein</fullName>
    </recommendedName>
</protein>
<dbReference type="PANTHER" id="PTHR11266:SF93">
    <property type="entry name" value="INTEGRAL MEMBRANE PROTEIN 25D9-6"/>
    <property type="match status" value="1"/>
</dbReference>
<dbReference type="PANTHER" id="PTHR11266">
    <property type="entry name" value="PEROXISOMAL MEMBRANE PROTEIN 2, PXMP2 MPV17"/>
    <property type="match status" value="1"/>
</dbReference>
<keyword evidence="8" id="KW-1185">Reference proteome</keyword>
<evidence type="ECO:0008006" key="9">
    <source>
        <dbReference type="Google" id="ProtNLM"/>
    </source>
</evidence>
<gene>
    <name evidence="7" type="ORF">BJ508DRAFT_411765</name>
</gene>